<dbReference type="AlphaFoldDB" id="A0A1H6KLG8"/>
<reference evidence="1 2" key="1">
    <citation type="submission" date="2016-10" db="EMBL/GenBank/DDBJ databases">
        <authorList>
            <person name="de Groot N.N."/>
        </authorList>
    </citation>
    <scope>NUCLEOTIDE SEQUENCE [LARGE SCALE GENOMIC DNA]</scope>
    <source>
        <strain evidence="1 2">YAD2003</strain>
    </source>
</reference>
<proteinExistence type="predicted"/>
<dbReference type="RefSeq" id="WP_074717572.1">
    <property type="nucleotide sequence ID" value="NZ_FNWV01000008.1"/>
</dbReference>
<evidence type="ECO:0000313" key="2">
    <source>
        <dbReference type="Proteomes" id="UP000183190"/>
    </source>
</evidence>
<protein>
    <submittedName>
        <fullName evidence="1">Uncharacterized protein</fullName>
    </submittedName>
</protein>
<dbReference type="EMBL" id="FNWV01000008">
    <property type="protein sequence ID" value="SEH72675.1"/>
    <property type="molecule type" value="Genomic_DNA"/>
</dbReference>
<sequence>MRTIKELLGTEEKVWFYIDSEELWQDFLELAKDFCFGEMPREKWKFGYVIAVHSNREMGHVPVFIWCMSFGSTEGVPVKYDLRKIIDGEEDIICNVPHFKGKMIC</sequence>
<evidence type="ECO:0000313" key="1">
    <source>
        <dbReference type="EMBL" id="SEH72675.1"/>
    </source>
</evidence>
<dbReference type="Proteomes" id="UP000183190">
    <property type="component" value="Unassembled WGS sequence"/>
</dbReference>
<dbReference type="OrthoDB" id="1822435at2"/>
<gene>
    <name evidence="1" type="ORF">SAMN02910265_02353</name>
</gene>
<accession>A0A1H6KLG8</accession>
<organism evidence="1 2">
    <name type="scientific">Ruminococcus flavefaciens</name>
    <dbReference type="NCBI Taxonomy" id="1265"/>
    <lineage>
        <taxon>Bacteria</taxon>
        <taxon>Bacillati</taxon>
        <taxon>Bacillota</taxon>
        <taxon>Clostridia</taxon>
        <taxon>Eubacteriales</taxon>
        <taxon>Oscillospiraceae</taxon>
        <taxon>Ruminococcus</taxon>
    </lineage>
</organism>
<name>A0A1H6KLG8_RUMFL</name>